<dbReference type="Gene3D" id="3.30.200.20">
    <property type="entry name" value="Phosphorylase Kinase, domain 1"/>
    <property type="match status" value="1"/>
</dbReference>
<evidence type="ECO:0000256" key="11">
    <source>
        <dbReference type="ARBA" id="ARBA00022989"/>
    </source>
</evidence>
<evidence type="ECO:0000259" key="20">
    <source>
        <dbReference type="PROSITE" id="PS50927"/>
    </source>
</evidence>
<feature type="signal peptide" evidence="18">
    <location>
        <begin position="1"/>
        <end position="25"/>
    </location>
</feature>
<keyword evidence="5" id="KW-0808">Transferase</keyword>
<evidence type="ECO:0000259" key="19">
    <source>
        <dbReference type="PROSITE" id="PS50011"/>
    </source>
</evidence>
<dbReference type="GO" id="GO:0005524">
    <property type="term" value="F:ATP binding"/>
    <property type="evidence" value="ECO:0007669"/>
    <property type="project" value="UniProtKB-KW"/>
</dbReference>
<dbReference type="Gene3D" id="1.10.510.10">
    <property type="entry name" value="Transferase(Phosphotransferase) domain 1"/>
    <property type="match status" value="1"/>
</dbReference>
<dbReference type="InterPro" id="IPR036426">
    <property type="entry name" value="Bulb-type_lectin_dom_sf"/>
</dbReference>
<evidence type="ECO:0000256" key="10">
    <source>
        <dbReference type="ARBA" id="ARBA00022840"/>
    </source>
</evidence>
<evidence type="ECO:0000256" key="13">
    <source>
        <dbReference type="ARBA" id="ARBA00023157"/>
    </source>
</evidence>
<evidence type="ECO:0000256" key="16">
    <source>
        <dbReference type="ARBA" id="ARBA00047899"/>
    </source>
</evidence>
<keyword evidence="10" id="KW-0067">ATP-binding</keyword>
<evidence type="ECO:0000256" key="9">
    <source>
        <dbReference type="ARBA" id="ARBA00022777"/>
    </source>
</evidence>
<dbReference type="CDD" id="cd00053">
    <property type="entry name" value="EGF"/>
    <property type="match status" value="1"/>
</dbReference>
<comment type="catalytic activity">
    <reaction evidence="17">
        <text>L-seryl-[protein] + ATP = O-phospho-L-seryl-[protein] + ADP + H(+)</text>
        <dbReference type="Rhea" id="RHEA:17989"/>
        <dbReference type="Rhea" id="RHEA-COMP:9863"/>
        <dbReference type="Rhea" id="RHEA-COMP:11604"/>
        <dbReference type="ChEBI" id="CHEBI:15378"/>
        <dbReference type="ChEBI" id="CHEBI:29999"/>
        <dbReference type="ChEBI" id="CHEBI:30616"/>
        <dbReference type="ChEBI" id="CHEBI:83421"/>
        <dbReference type="ChEBI" id="CHEBI:456216"/>
        <dbReference type="EC" id="2.7.11.1"/>
    </reaction>
</comment>
<dbReference type="Gene3D" id="2.90.10.10">
    <property type="entry name" value="Bulb-type lectin domain"/>
    <property type="match status" value="1"/>
</dbReference>
<dbReference type="EC" id="2.7.11.1" evidence="2"/>
<name>A0ABC8S2E1_9AQUA</name>
<evidence type="ECO:0000256" key="5">
    <source>
        <dbReference type="ARBA" id="ARBA00022679"/>
    </source>
</evidence>
<keyword evidence="6" id="KW-0812">Transmembrane</keyword>
<keyword evidence="15" id="KW-0325">Glycoprotein</keyword>
<keyword evidence="9" id="KW-0418">Kinase</keyword>
<keyword evidence="12" id="KW-0472">Membrane</keyword>
<accession>A0ABC8S2E1</accession>
<keyword evidence="13" id="KW-1015">Disulfide bond</keyword>
<feature type="domain" description="Protein kinase" evidence="19">
    <location>
        <begin position="354"/>
        <end position="604"/>
    </location>
</feature>
<dbReference type="EMBL" id="CAUOFW020001848">
    <property type="protein sequence ID" value="CAK9149188.1"/>
    <property type="molecule type" value="Genomic_DNA"/>
</dbReference>
<evidence type="ECO:0000313" key="21">
    <source>
        <dbReference type="EMBL" id="CAK9149188.1"/>
    </source>
</evidence>
<gene>
    <name evidence="21" type="ORF">ILEXP_LOCUS17221</name>
</gene>
<sequence>MSLFSYPLCLRFFTLISTTPPPSSAQRHPNISAFSSLASPWSPGLDQILLSPNTTFAAWFQPLPTSPNLYNFSVWYHDISETTIVWSANDNLPVNRSSTLSITRSGVLQLSYPSDRNLWPSKPTGKNTTKLTLRDDADFGATRLRRLTLDEDGNLILYSFDPNLGQWTVVWQAMNQLCRIRGTCGPNYICLYDGLNSTSCLCPPGFQPVSGDGKEACERKNPYDGRLYCELLLERLLFGYWSPGTEMATFLRVGRSDTNESIFTGWTDVLETTCPVRVSLPHPPEEPNTTTRNIVLICTLFAAELISGVISFRAFVKKYIKNRDMAQTLGLELLRAGGPKQFGYAKLKVATNDFSKYNIIGKGGFGDVYKRELSDHRVVAVKCLKNVAGGDAEFWAEVTIIAQKHHLNLVRLWGFCAEKAQRILVYEFVPNGSLDKCLFQSVGSSETQQQMAPNLERKPILDWNIQYRIAPGVARAIAYLHEECLEIRATRGYMAPEWIKIDQITSKVDVYSFRMVLLEIVSGVRNVEIQSSKTNGEDWYLPRWAFNKVFKEMKLEDILDHRIKQSYDNRNHFDMVNRMVKTAMWCVQDRPDMRPSMGKVAKML</sequence>
<evidence type="ECO:0000256" key="18">
    <source>
        <dbReference type="SAM" id="SignalP"/>
    </source>
</evidence>
<evidence type="ECO:0000256" key="15">
    <source>
        <dbReference type="ARBA" id="ARBA00023180"/>
    </source>
</evidence>
<dbReference type="InterPro" id="IPR000858">
    <property type="entry name" value="S_locus_glycoprot_dom"/>
</dbReference>
<keyword evidence="8" id="KW-0547">Nucleotide-binding</keyword>
<comment type="catalytic activity">
    <reaction evidence="16">
        <text>L-threonyl-[protein] + ATP = O-phospho-L-threonyl-[protein] + ADP + H(+)</text>
        <dbReference type="Rhea" id="RHEA:46608"/>
        <dbReference type="Rhea" id="RHEA-COMP:11060"/>
        <dbReference type="Rhea" id="RHEA-COMP:11605"/>
        <dbReference type="ChEBI" id="CHEBI:15378"/>
        <dbReference type="ChEBI" id="CHEBI:30013"/>
        <dbReference type="ChEBI" id="CHEBI:30616"/>
        <dbReference type="ChEBI" id="CHEBI:61977"/>
        <dbReference type="ChEBI" id="CHEBI:456216"/>
        <dbReference type="EC" id="2.7.11.1"/>
    </reaction>
</comment>
<dbReference type="InterPro" id="IPR011009">
    <property type="entry name" value="Kinase-like_dom_sf"/>
</dbReference>
<dbReference type="Proteomes" id="UP001642360">
    <property type="component" value="Unassembled WGS sequence"/>
</dbReference>
<reference evidence="21 22" key="1">
    <citation type="submission" date="2024-02" db="EMBL/GenBank/DDBJ databases">
        <authorList>
            <person name="Vignale AGUSTIN F."/>
            <person name="Sosa J E."/>
            <person name="Modenutti C."/>
        </authorList>
    </citation>
    <scope>NUCLEOTIDE SEQUENCE [LARGE SCALE GENOMIC DNA]</scope>
</reference>
<keyword evidence="22" id="KW-1185">Reference proteome</keyword>
<keyword evidence="3" id="KW-0723">Serine/threonine-protein kinase</keyword>
<evidence type="ECO:0000313" key="22">
    <source>
        <dbReference type="Proteomes" id="UP001642360"/>
    </source>
</evidence>
<dbReference type="FunFam" id="3.30.200.20:FF:000059">
    <property type="entry name" value="S-receptor-like serine/threonine-protein kinase"/>
    <property type="match status" value="1"/>
</dbReference>
<keyword evidence="4" id="KW-0245">EGF-like domain</keyword>
<keyword evidence="7 18" id="KW-0732">Signal</keyword>
<dbReference type="AlphaFoldDB" id="A0ABC8S2E1"/>
<dbReference type="Pfam" id="PF00954">
    <property type="entry name" value="S_locus_glycop"/>
    <property type="match status" value="1"/>
</dbReference>
<evidence type="ECO:0000256" key="3">
    <source>
        <dbReference type="ARBA" id="ARBA00022527"/>
    </source>
</evidence>
<evidence type="ECO:0000256" key="1">
    <source>
        <dbReference type="ARBA" id="ARBA00004479"/>
    </source>
</evidence>
<evidence type="ECO:0000256" key="12">
    <source>
        <dbReference type="ARBA" id="ARBA00023136"/>
    </source>
</evidence>
<dbReference type="SUPFAM" id="SSF51110">
    <property type="entry name" value="alpha-D-mannose-specific plant lectins"/>
    <property type="match status" value="1"/>
</dbReference>
<dbReference type="InterPro" id="IPR000719">
    <property type="entry name" value="Prot_kinase_dom"/>
</dbReference>
<dbReference type="PROSITE" id="PS50927">
    <property type="entry name" value="BULB_LECTIN"/>
    <property type="match status" value="1"/>
</dbReference>
<evidence type="ECO:0000256" key="2">
    <source>
        <dbReference type="ARBA" id="ARBA00012513"/>
    </source>
</evidence>
<dbReference type="PANTHER" id="PTHR47974:SF6">
    <property type="entry name" value="NON-SPECIFIC SERINE_THREONINE PROTEIN KINASE"/>
    <property type="match status" value="1"/>
</dbReference>
<feature type="domain" description="Bulb-type lectin" evidence="20">
    <location>
        <begin position="34"/>
        <end position="170"/>
    </location>
</feature>
<dbReference type="InterPro" id="IPR001245">
    <property type="entry name" value="Ser-Thr/Tyr_kinase_cat_dom"/>
</dbReference>
<organism evidence="21 22">
    <name type="scientific">Ilex paraguariensis</name>
    <name type="common">yerba mate</name>
    <dbReference type="NCBI Taxonomy" id="185542"/>
    <lineage>
        <taxon>Eukaryota</taxon>
        <taxon>Viridiplantae</taxon>
        <taxon>Streptophyta</taxon>
        <taxon>Embryophyta</taxon>
        <taxon>Tracheophyta</taxon>
        <taxon>Spermatophyta</taxon>
        <taxon>Magnoliopsida</taxon>
        <taxon>eudicotyledons</taxon>
        <taxon>Gunneridae</taxon>
        <taxon>Pentapetalae</taxon>
        <taxon>asterids</taxon>
        <taxon>campanulids</taxon>
        <taxon>Aquifoliales</taxon>
        <taxon>Aquifoliaceae</taxon>
        <taxon>Ilex</taxon>
    </lineage>
</organism>
<dbReference type="GO" id="GO:0016020">
    <property type="term" value="C:membrane"/>
    <property type="evidence" value="ECO:0007669"/>
    <property type="project" value="UniProtKB-SubCell"/>
</dbReference>
<comment type="subcellular location">
    <subcellularLocation>
        <location evidence="1">Membrane</location>
        <topology evidence="1">Single-pass type I membrane protein</topology>
    </subcellularLocation>
</comment>
<keyword evidence="14" id="KW-0675">Receptor</keyword>
<feature type="chain" id="PRO_5044819999" description="non-specific serine/threonine protein kinase" evidence="18">
    <location>
        <begin position="26"/>
        <end position="604"/>
    </location>
</feature>
<dbReference type="PANTHER" id="PTHR47974">
    <property type="entry name" value="OS07G0415500 PROTEIN"/>
    <property type="match status" value="1"/>
</dbReference>
<proteinExistence type="predicted"/>
<evidence type="ECO:0000256" key="14">
    <source>
        <dbReference type="ARBA" id="ARBA00023170"/>
    </source>
</evidence>
<evidence type="ECO:0000256" key="6">
    <source>
        <dbReference type="ARBA" id="ARBA00022692"/>
    </source>
</evidence>
<evidence type="ECO:0000256" key="4">
    <source>
        <dbReference type="ARBA" id="ARBA00022536"/>
    </source>
</evidence>
<evidence type="ECO:0000256" key="17">
    <source>
        <dbReference type="ARBA" id="ARBA00048679"/>
    </source>
</evidence>
<keyword evidence="11" id="KW-1133">Transmembrane helix</keyword>
<evidence type="ECO:0000256" key="7">
    <source>
        <dbReference type="ARBA" id="ARBA00022729"/>
    </source>
</evidence>
<evidence type="ECO:0000256" key="8">
    <source>
        <dbReference type="ARBA" id="ARBA00022741"/>
    </source>
</evidence>
<dbReference type="Pfam" id="PF07714">
    <property type="entry name" value="PK_Tyr_Ser-Thr"/>
    <property type="match status" value="2"/>
</dbReference>
<dbReference type="PROSITE" id="PS50011">
    <property type="entry name" value="PROTEIN_KINASE_DOM"/>
    <property type="match status" value="1"/>
</dbReference>
<dbReference type="InterPro" id="IPR001480">
    <property type="entry name" value="Bulb-type_lectin_dom"/>
</dbReference>
<protein>
    <recommendedName>
        <fullName evidence="2">non-specific serine/threonine protein kinase</fullName>
        <ecNumber evidence="2">2.7.11.1</ecNumber>
    </recommendedName>
</protein>
<comment type="caution">
    <text evidence="21">The sequence shown here is derived from an EMBL/GenBank/DDBJ whole genome shotgun (WGS) entry which is preliminary data.</text>
</comment>
<dbReference type="GO" id="GO:0004674">
    <property type="term" value="F:protein serine/threonine kinase activity"/>
    <property type="evidence" value="ECO:0007669"/>
    <property type="project" value="UniProtKB-KW"/>
</dbReference>
<dbReference type="SUPFAM" id="SSF56112">
    <property type="entry name" value="Protein kinase-like (PK-like)"/>
    <property type="match status" value="1"/>
</dbReference>